<dbReference type="PANTHER" id="PTHR39339:SF1">
    <property type="entry name" value="CHAD DOMAIN-CONTAINING PROTEIN"/>
    <property type="match status" value="1"/>
</dbReference>
<sequence length="294" mass="32023">MSAQAAGPAVVTTLSLDVDRLISAEPDVRADRYDSIHQMRVATRRLRSVLRSYRTVFERAEVDEIRAELTWLAGILGVARDAEVMAERYESLLLAQPGDLVIGPIYERLVSSQQSKYAVAHAQSLIALDSSRYAAVRDRLDALLDRPPTGKGASKPASSIFTNALTKEYHRLRVHVRTEFSAAPDDKTVALHEVRKAAKRLRYAAEAAGNVLGDSADRVAKDAKAVQSVLGDHRDAVESQQLILREAAAAKSRGEDAFTYGLLYMAEEHSARAAISGYHPALEALTVACTALGE</sequence>
<organism evidence="2 3">
    <name type="scientific">Antrihabitans cavernicola</name>
    <dbReference type="NCBI Taxonomy" id="2495913"/>
    <lineage>
        <taxon>Bacteria</taxon>
        <taxon>Bacillati</taxon>
        <taxon>Actinomycetota</taxon>
        <taxon>Actinomycetes</taxon>
        <taxon>Mycobacteriales</taxon>
        <taxon>Nocardiaceae</taxon>
        <taxon>Antrihabitans</taxon>
    </lineage>
</organism>
<evidence type="ECO:0000313" key="3">
    <source>
        <dbReference type="Proteomes" id="UP000322244"/>
    </source>
</evidence>
<name>A0A5A7SBY0_9NOCA</name>
<reference evidence="2 3" key="1">
    <citation type="submission" date="2019-07" db="EMBL/GenBank/DDBJ databases">
        <title>Rhodococcus cavernicolus sp. nov., isolated from a cave.</title>
        <authorList>
            <person name="Lee S.D."/>
        </authorList>
    </citation>
    <scope>NUCLEOTIDE SEQUENCE [LARGE SCALE GENOMIC DNA]</scope>
    <source>
        <strain evidence="2 3">C1-24</strain>
    </source>
</reference>
<dbReference type="PROSITE" id="PS51708">
    <property type="entry name" value="CHAD"/>
    <property type="match status" value="1"/>
</dbReference>
<protein>
    <submittedName>
        <fullName evidence="2">CHAD domain-containing protein</fullName>
    </submittedName>
</protein>
<feature type="domain" description="CHAD" evidence="1">
    <location>
        <begin position="3"/>
        <end position="287"/>
    </location>
</feature>
<dbReference type="InterPro" id="IPR007899">
    <property type="entry name" value="CHAD_dom"/>
</dbReference>
<accession>A0A5A7SBY0</accession>
<keyword evidence="3" id="KW-1185">Reference proteome</keyword>
<gene>
    <name evidence="2" type="ORF">FOY51_11295</name>
</gene>
<proteinExistence type="predicted"/>
<dbReference type="Proteomes" id="UP000322244">
    <property type="component" value="Unassembled WGS sequence"/>
</dbReference>
<comment type="caution">
    <text evidence="2">The sequence shown here is derived from an EMBL/GenBank/DDBJ whole genome shotgun (WGS) entry which is preliminary data.</text>
</comment>
<dbReference type="Gene3D" id="1.40.20.10">
    <property type="entry name" value="CHAD domain"/>
    <property type="match status" value="1"/>
</dbReference>
<dbReference type="RefSeq" id="WP_149430322.1">
    <property type="nucleotide sequence ID" value="NZ_VLNY01000004.1"/>
</dbReference>
<dbReference type="Pfam" id="PF05235">
    <property type="entry name" value="CHAD"/>
    <property type="match status" value="1"/>
</dbReference>
<evidence type="ECO:0000313" key="2">
    <source>
        <dbReference type="EMBL" id="KAA0023064.1"/>
    </source>
</evidence>
<dbReference type="EMBL" id="VLNY01000004">
    <property type="protein sequence ID" value="KAA0023064.1"/>
    <property type="molecule type" value="Genomic_DNA"/>
</dbReference>
<evidence type="ECO:0000259" key="1">
    <source>
        <dbReference type="PROSITE" id="PS51708"/>
    </source>
</evidence>
<dbReference type="OrthoDB" id="9777271at2"/>
<dbReference type="PANTHER" id="PTHR39339">
    <property type="entry name" value="SLR1444 PROTEIN"/>
    <property type="match status" value="1"/>
</dbReference>
<dbReference type="SMART" id="SM00880">
    <property type="entry name" value="CHAD"/>
    <property type="match status" value="1"/>
</dbReference>
<dbReference type="InterPro" id="IPR038186">
    <property type="entry name" value="CHAD_dom_sf"/>
</dbReference>
<dbReference type="AlphaFoldDB" id="A0A5A7SBY0"/>